<accession>A0A399R6H2</accession>
<dbReference type="Proteomes" id="UP000266385">
    <property type="component" value="Unassembled WGS sequence"/>
</dbReference>
<gene>
    <name evidence="2" type="ORF">D1223_15640</name>
</gene>
<feature type="domain" description="DUF58" evidence="1">
    <location>
        <begin position="48"/>
        <end position="245"/>
    </location>
</feature>
<dbReference type="PANTHER" id="PTHR33608">
    <property type="entry name" value="BLL2464 PROTEIN"/>
    <property type="match status" value="1"/>
</dbReference>
<evidence type="ECO:0000313" key="2">
    <source>
        <dbReference type="EMBL" id="RIJ26958.1"/>
    </source>
</evidence>
<dbReference type="AlphaFoldDB" id="A0A399R6H2"/>
<reference evidence="2 3" key="1">
    <citation type="submission" date="2018-08" db="EMBL/GenBank/DDBJ databases">
        <title>Henriciella mobilis sp. nov., isolated from seawater.</title>
        <authorList>
            <person name="Cheng H."/>
            <person name="Wu Y.-H."/>
            <person name="Xu X.-W."/>
            <person name="Guo L.-L."/>
        </authorList>
    </citation>
    <scope>NUCLEOTIDE SEQUENCE [LARGE SCALE GENOMIC DNA]</scope>
    <source>
        <strain evidence="2 3">JN25</strain>
    </source>
</reference>
<dbReference type="OrthoDB" id="9794556at2"/>
<evidence type="ECO:0000259" key="1">
    <source>
        <dbReference type="Pfam" id="PF01882"/>
    </source>
</evidence>
<dbReference type="EMBL" id="QWFX01000016">
    <property type="protein sequence ID" value="RIJ26958.1"/>
    <property type="molecule type" value="Genomic_DNA"/>
</dbReference>
<keyword evidence="3" id="KW-1185">Reference proteome</keyword>
<evidence type="ECO:0000313" key="3">
    <source>
        <dbReference type="Proteomes" id="UP000266385"/>
    </source>
</evidence>
<organism evidence="2 3">
    <name type="scientific">Henriciella mobilis</name>
    <dbReference type="NCBI Taxonomy" id="2305467"/>
    <lineage>
        <taxon>Bacteria</taxon>
        <taxon>Pseudomonadati</taxon>
        <taxon>Pseudomonadota</taxon>
        <taxon>Alphaproteobacteria</taxon>
        <taxon>Hyphomonadales</taxon>
        <taxon>Hyphomonadaceae</taxon>
        <taxon>Henriciella</taxon>
    </lineage>
</organism>
<dbReference type="Pfam" id="PF01882">
    <property type="entry name" value="DUF58"/>
    <property type="match status" value="1"/>
</dbReference>
<sequence>MDAATLRAEAEALARALPGVGLNARAADTAHLGAAGRKRAGTGEQFWQYRHYAHEDAAQRIDWRRSARGDDLYVRESELETSRTVLFWSDPHQGFDWSGEPTRLHKADAARICMLAAGLILSKAGERIGALAGSRAPSFGKAAVDKLAEDLTSGNGEAFPPPPRYQSIFVIASDFYDPIDVWRDRLAPLAAKSKEGVLIAVRDPIEEAFPWKGRVRFSRPGASLSRIFGRTESIREDYLARYKAHFEALEALAAGMGWQLIRHSTGTPLQRCASDLKQALELFGARL</sequence>
<protein>
    <submittedName>
        <fullName evidence="2">DUF58 domain-containing protein</fullName>
    </submittedName>
</protein>
<comment type="caution">
    <text evidence="2">The sequence shown here is derived from an EMBL/GenBank/DDBJ whole genome shotgun (WGS) entry which is preliminary data.</text>
</comment>
<dbReference type="InterPro" id="IPR002881">
    <property type="entry name" value="DUF58"/>
</dbReference>
<proteinExistence type="predicted"/>
<name>A0A399R6H2_9PROT</name>
<dbReference type="PANTHER" id="PTHR33608:SF6">
    <property type="entry name" value="BLL2464 PROTEIN"/>
    <property type="match status" value="1"/>
</dbReference>